<evidence type="ECO:0000256" key="2">
    <source>
        <dbReference type="ARBA" id="ARBA00022833"/>
    </source>
</evidence>
<gene>
    <name evidence="8" type="ORF">CCMA1212_005455</name>
</gene>
<protein>
    <recommendedName>
        <fullName evidence="7">Zn(2)-C6 fungal-type domain-containing protein</fullName>
    </recommendedName>
</protein>
<feature type="compositionally biased region" description="Low complexity" evidence="6">
    <location>
        <begin position="123"/>
        <end position="153"/>
    </location>
</feature>
<reference evidence="8 9" key="1">
    <citation type="submission" date="2018-01" db="EMBL/GenBank/DDBJ databases">
        <title>Genome characterization of the sugarcane-associated fungus Trichoderma ghanense CCMA-1212 and their application in lignocelulose bioconversion.</title>
        <authorList>
            <person name="Steindorff A.S."/>
            <person name="Mendes T.D."/>
            <person name="Vilela E.S.D."/>
            <person name="Rodrigues D.S."/>
            <person name="Formighieri E.F."/>
            <person name="Melo I.S."/>
            <person name="Favaro L.C.L."/>
        </authorList>
    </citation>
    <scope>NUCLEOTIDE SEQUENCE [LARGE SCALE GENOMIC DNA]</scope>
    <source>
        <strain evidence="8 9">CCMA-1212</strain>
    </source>
</reference>
<keyword evidence="1" id="KW-0479">Metal-binding</keyword>
<dbReference type="SMART" id="SM00066">
    <property type="entry name" value="GAL4"/>
    <property type="match status" value="1"/>
</dbReference>
<dbReference type="InterPro" id="IPR036236">
    <property type="entry name" value="Znf_C2H2_sf"/>
</dbReference>
<accession>A0ABY2H5Q9</accession>
<keyword evidence="4" id="KW-0804">Transcription</keyword>
<dbReference type="RefSeq" id="XP_073559200.1">
    <property type="nucleotide sequence ID" value="XM_073702713.1"/>
</dbReference>
<dbReference type="CDD" id="cd00067">
    <property type="entry name" value="GAL4"/>
    <property type="match status" value="1"/>
</dbReference>
<evidence type="ECO:0000313" key="9">
    <source>
        <dbReference type="Proteomes" id="UP001642720"/>
    </source>
</evidence>
<name>A0ABY2H5Q9_9HYPO</name>
<keyword evidence="3" id="KW-0805">Transcription regulation</keyword>
<dbReference type="PANTHER" id="PTHR47660:SF2">
    <property type="entry name" value="TRANSCRIPTION FACTOR WITH C2H2 AND ZN(2)-CYS(6) DNA BINDING DOMAIN (EUROFUNG)"/>
    <property type="match status" value="1"/>
</dbReference>
<dbReference type="GeneID" id="300577163"/>
<dbReference type="InterPro" id="IPR036864">
    <property type="entry name" value="Zn2-C6_fun-type_DNA-bd_sf"/>
</dbReference>
<keyword evidence="5" id="KW-0539">Nucleus</keyword>
<sequence>MGPPPRERHLCHCGRGFLRKEHLRRHQAVHGSPSFTCHVCSRSFSRRKLRRRSDLLRRHLTLHDGSAPSDPKRVRACDACHASKIRCDGGTRCSLCTKRGINCAFTRGPGAVLASNIRQGTASSLRSSHGSRSPDGPRSSTEASVSSGGSQSGVNQAVPVTYVDSAPVSQESLQQQDPSSASLEGLQLVLEAVSRPKSTSSRTQRQPPPEVKKWSAACIDAYFGRFHDRWPVLHAPTFEKEVESARLRSTVLLIGSWLRHENEGNNHLLFDIHSVLVKRLLDEMTETIYDPAAVWPLRTLQSSLLNIIFAFESGREKHMKKAPLLFSLLVTVFRHLGIFSADAIDRQIRIHFSGDFPPWVFSMKEKWKRLCTNMFKIDSYISLLTQQPPLLQREELSLSLTSTFGQWNAYGLDVFFRRWPSEPLERTQYRICDLAMGSQQPIPPVILVEDLQIRMMGVTNYVWILNKMRGSPNPALCVSPDQKELISARLKRCKLQLDSMTSLWKEPEQHKMHIDFLLRAYSAKEEPFHEGWEQAARNRFSSFVFSASMLYHLLNMHIYADVHSYMQNLPVLSPTGAPTANLSSLTTAAVSNAQVREWASSPDGRVAVSHALFAYRVYGSTTSSPSDLKAEVVDPIAHMTIAAGAAILWTWIQNTTSACTCMSAMPLAGELDFGFVPLGAGQSPEVDHWILTGGNVWLHGVHLCKCNVDVWLSPFAAILSHGAKKWEVGNVFAQKLWSQLGLQRSV</sequence>
<organism evidence="8 9">
    <name type="scientific">Trichoderma ghanense</name>
    <dbReference type="NCBI Taxonomy" id="65468"/>
    <lineage>
        <taxon>Eukaryota</taxon>
        <taxon>Fungi</taxon>
        <taxon>Dikarya</taxon>
        <taxon>Ascomycota</taxon>
        <taxon>Pezizomycotina</taxon>
        <taxon>Sordariomycetes</taxon>
        <taxon>Hypocreomycetidae</taxon>
        <taxon>Hypocreales</taxon>
        <taxon>Hypocreaceae</taxon>
        <taxon>Trichoderma</taxon>
    </lineage>
</organism>
<evidence type="ECO:0000256" key="4">
    <source>
        <dbReference type="ARBA" id="ARBA00023163"/>
    </source>
</evidence>
<dbReference type="InterPro" id="IPR007219">
    <property type="entry name" value="XnlR_reg_dom"/>
</dbReference>
<dbReference type="PROSITE" id="PS50048">
    <property type="entry name" value="ZN2_CY6_FUNGAL_2"/>
    <property type="match status" value="1"/>
</dbReference>
<comment type="caution">
    <text evidence="8">The sequence shown here is derived from an EMBL/GenBank/DDBJ whole genome shotgun (WGS) entry which is preliminary data.</text>
</comment>
<feature type="region of interest" description="Disordered" evidence="6">
    <location>
        <begin position="120"/>
        <end position="155"/>
    </location>
</feature>
<dbReference type="Pfam" id="PF00172">
    <property type="entry name" value="Zn_clus"/>
    <property type="match status" value="1"/>
</dbReference>
<dbReference type="InterPro" id="IPR001138">
    <property type="entry name" value="Zn2Cys6_DnaBD"/>
</dbReference>
<proteinExistence type="predicted"/>
<dbReference type="Gene3D" id="3.30.160.60">
    <property type="entry name" value="Classic Zinc Finger"/>
    <property type="match status" value="1"/>
</dbReference>
<dbReference type="PROSITE" id="PS00463">
    <property type="entry name" value="ZN2_CY6_FUNGAL_1"/>
    <property type="match status" value="1"/>
</dbReference>
<dbReference type="CDD" id="cd12148">
    <property type="entry name" value="fungal_TF_MHR"/>
    <property type="match status" value="1"/>
</dbReference>
<dbReference type="Proteomes" id="UP001642720">
    <property type="component" value="Unassembled WGS sequence"/>
</dbReference>
<evidence type="ECO:0000256" key="3">
    <source>
        <dbReference type="ARBA" id="ARBA00023015"/>
    </source>
</evidence>
<dbReference type="EMBL" id="PPTA01000006">
    <property type="protein sequence ID" value="TFB02999.1"/>
    <property type="molecule type" value="Genomic_DNA"/>
</dbReference>
<feature type="domain" description="Zn(2)-C6 fungal-type" evidence="7">
    <location>
        <begin position="76"/>
        <end position="105"/>
    </location>
</feature>
<evidence type="ECO:0000259" key="7">
    <source>
        <dbReference type="PROSITE" id="PS50048"/>
    </source>
</evidence>
<evidence type="ECO:0000313" key="8">
    <source>
        <dbReference type="EMBL" id="TFB02999.1"/>
    </source>
</evidence>
<dbReference type="SUPFAM" id="SSF57667">
    <property type="entry name" value="beta-beta-alpha zinc fingers"/>
    <property type="match status" value="1"/>
</dbReference>
<keyword evidence="9" id="KW-1185">Reference proteome</keyword>
<keyword evidence="2" id="KW-0862">Zinc</keyword>
<dbReference type="SUPFAM" id="SSF57701">
    <property type="entry name" value="Zn2/Cys6 DNA-binding domain"/>
    <property type="match status" value="1"/>
</dbReference>
<dbReference type="Gene3D" id="4.10.240.10">
    <property type="entry name" value="Zn(2)-C6 fungal-type DNA-binding domain"/>
    <property type="match status" value="1"/>
</dbReference>
<evidence type="ECO:0000256" key="5">
    <source>
        <dbReference type="ARBA" id="ARBA00023242"/>
    </source>
</evidence>
<dbReference type="Pfam" id="PF04082">
    <property type="entry name" value="Fungal_trans"/>
    <property type="match status" value="1"/>
</dbReference>
<dbReference type="PANTHER" id="PTHR47660">
    <property type="entry name" value="TRANSCRIPTION FACTOR WITH C2H2 AND ZN(2)-CYS(6) DNA BINDING DOMAIN (EUROFUNG)-RELATED-RELATED"/>
    <property type="match status" value="1"/>
</dbReference>
<evidence type="ECO:0000256" key="6">
    <source>
        <dbReference type="SAM" id="MobiDB-lite"/>
    </source>
</evidence>
<evidence type="ECO:0000256" key="1">
    <source>
        <dbReference type="ARBA" id="ARBA00022723"/>
    </source>
</evidence>